<evidence type="ECO:0000256" key="4">
    <source>
        <dbReference type="ARBA" id="ARBA00023163"/>
    </source>
</evidence>
<evidence type="ECO:0000259" key="5">
    <source>
        <dbReference type="PROSITE" id="PS50931"/>
    </source>
</evidence>
<keyword evidence="7" id="KW-1185">Reference proteome</keyword>
<organism evidence="6 7">
    <name type="scientific">Vibrio marisflavi CECT 7928</name>
    <dbReference type="NCBI Taxonomy" id="634439"/>
    <lineage>
        <taxon>Bacteria</taxon>
        <taxon>Pseudomonadati</taxon>
        <taxon>Pseudomonadota</taxon>
        <taxon>Gammaproteobacteria</taxon>
        <taxon>Vibrionales</taxon>
        <taxon>Vibrionaceae</taxon>
        <taxon>Vibrio</taxon>
    </lineage>
</organism>
<comment type="caution">
    <text evidence="6">The sequence shown here is derived from an EMBL/GenBank/DDBJ whole genome shotgun (WGS) entry which is preliminary data.</text>
</comment>
<evidence type="ECO:0000256" key="2">
    <source>
        <dbReference type="ARBA" id="ARBA00023015"/>
    </source>
</evidence>
<dbReference type="Pfam" id="PF00126">
    <property type="entry name" value="HTH_1"/>
    <property type="match status" value="1"/>
</dbReference>
<dbReference type="PROSITE" id="PS50931">
    <property type="entry name" value="HTH_LYSR"/>
    <property type="match status" value="1"/>
</dbReference>
<evidence type="ECO:0000313" key="6">
    <source>
        <dbReference type="EMBL" id="CAH0537113.1"/>
    </source>
</evidence>
<dbReference type="SUPFAM" id="SSF53850">
    <property type="entry name" value="Periplasmic binding protein-like II"/>
    <property type="match status" value="1"/>
</dbReference>
<dbReference type="Pfam" id="PF03466">
    <property type="entry name" value="LysR_substrate"/>
    <property type="match status" value="1"/>
</dbReference>
<reference evidence="6" key="1">
    <citation type="submission" date="2021-11" db="EMBL/GenBank/DDBJ databases">
        <authorList>
            <person name="Rodrigo-Torres L."/>
            <person name="Arahal R. D."/>
            <person name="Lucena T."/>
        </authorList>
    </citation>
    <scope>NUCLEOTIDE SEQUENCE</scope>
    <source>
        <strain evidence="6">CECT 7928</strain>
    </source>
</reference>
<proteinExistence type="inferred from homology"/>
<gene>
    <name evidence="6" type="primary">pgrR_3</name>
    <name evidence="6" type="ORF">VMF7928_00945</name>
</gene>
<name>A0ABM9A0S2_9VIBR</name>
<dbReference type="CDD" id="cd08422">
    <property type="entry name" value="PBP2_CrgA_like"/>
    <property type="match status" value="1"/>
</dbReference>
<feature type="domain" description="HTH lysR-type" evidence="5">
    <location>
        <begin position="1"/>
        <end position="57"/>
    </location>
</feature>
<dbReference type="Gene3D" id="1.10.10.10">
    <property type="entry name" value="Winged helix-like DNA-binding domain superfamily/Winged helix DNA-binding domain"/>
    <property type="match status" value="1"/>
</dbReference>
<dbReference type="PANTHER" id="PTHR30537:SF5">
    <property type="entry name" value="HTH-TYPE TRANSCRIPTIONAL ACTIVATOR TTDR-RELATED"/>
    <property type="match status" value="1"/>
</dbReference>
<evidence type="ECO:0000256" key="3">
    <source>
        <dbReference type="ARBA" id="ARBA00023125"/>
    </source>
</evidence>
<evidence type="ECO:0000256" key="1">
    <source>
        <dbReference type="ARBA" id="ARBA00009437"/>
    </source>
</evidence>
<dbReference type="InterPro" id="IPR036390">
    <property type="entry name" value="WH_DNA-bd_sf"/>
</dbReference>
<dbReference type="InterPro" id="IPR036388">
    <property type="entry name" value="WH-like_DNA-bd_sf"/>
</dbReference>
<dbReference type="Gene3D" id="3.40.190.290">
    <property type="match status" value="1"/>
</dbReference>
<evidence type="ECO:0000313" key="7">
    <source>
        <dbReference type="Proteomes" id="UP000838748"/>
    </source>
</evidence>
<dbReference type="EMBL" id="CAKLDM010000001">
    <property type="protein sequence ID" value="CAH0537113.1"/>
    <property type="molecule type" value="Genomic_DNA"/>
</dbReference>
<keyword evidence="4" id="KW-0804">Transcription</keyword>
<keyword evidence="3" id="KW-0238">DNA-binding</keyword>
<dbReference type="SUPFAM" id="SSF46785">
    <property type="entry name" value="Winged helix' DNA-binding domain"/>
    <property type="match status" value="1"/>
</dbReference>
<dbReference type="RefSeq" id="WP_237360319.1">
    <property type="nucleotide sequence ID" value="NZ_CAKLDM010000001.1"/>
</dbReference>
<dbReference type="Proteomes" id="UP000838748">
    <property type="component" value="Unassembled WGS sequence"/>
</dbReference>
<dbReference type="InterPro" id="IPR058163">
    <property type="entry name" value="LysR-type_TF_proteobact-type"/>
</dbReference>
<dbReference type="PANTHER" id="PTHR30537">
    <property type="entry name" value="HTH-TYPE TRANSCRIPTIONAL REGULATOR"/>
    <property type="match status" value="1"/>
</dbReference>
<dbReference type="InterPro" id="IPR000847">
    <property type="entry name" value="LysR_HTH_N"/>
</dbReference>
<dbReference type="InterPro" id="IPR005119">
    <property type="entry name" value="LysR_subst-bd"/>
</dbReference>
<accession>A0ABM9A0S2</accession>
<keyword evidence="2" id="KW-0805">Transcription regulation</keyword>
<comment type="similarity">
    <text evidence="1">Belongs to the LysR transcriptional regulatory family.</text>
</comment>
<sequence>MLDKMAFYVYIIRSGSISAAARHFNLSISAGSRWLQELENYFGFPLCHRTNRVITPTQAGKTLYEQFSPIVERSEQITRQLGEFNSIDKGQINIAATPVYANHVLMDKLSDYIELHPEVTFNLNITPWALDHAAENDMVICANASFSGYKEKDVLLVKKELMQCPFVVVASSKYLDKYGTPTQPHELAEHRCLVATSLTGSNQWIFSLDNEEHIMKVNNNIEVNDTDLLLKLALNGTGIAYLPRIFADKYISDGQLSTLLRSYETSIWSLNIFYHPPNKSSAMIGRFKDFLLTP</sequence>
<protein>
    <submittedName>
        <fullName evidence="6">HTH-type transcriptional regulator PgrR</fullName>
    </submittedName>
</protein>